<comment type="caution">
    <text evidence="1">The sequence shown here is derived from an EMBL/GenBank/DDBJ whole genome shotgun (WGS) entry which is preliminary data.</text>
</comment>
<sequence>MIQWPTKLIQFMERPVPKFSHIAAMTHGMPPVNCRGYGFHIDIENGLAVVYLLRSQWLKLNEYLRKQKWLAVLVTAGTDNESYQSP</sequence>
<gene>
    <name evidence="1" type="ORF">ICC18_08005</name>
</gene>
<dbReference type="EMBL" id="JACVVD010000002">
    <property type="protein sequence ID" value="MBD0380051.1"/>
    <property type="molecule type" value="Genomic_DNA"/>
</dbReference>
<dbReference type="Proteomes" id="UP000650466">
    <property type="component" value="Unassembled WGS sequence"/>
</dbReference>
<evidence type="ECO:0000313" key="1">
    <source>
        <dbReference type="EMBL" id="MBD0380051.1"/>
    </source>
</evidence>
<evidence type="ECO:0000313" key="2">
    <source>
        <dbReference type="Proteomes" id="UP000650466"/>
    </source>
</evidence>
<organism evidence="1 2">
    <name type="scientific">Paenibacillus sedimenti</name>
    <dbReference type="NCBI Taxonomy" id="2770274"/>
    <lineage>
        <taxon>Bacteria</taxon>
        <taxon>Bacillati</taxon>
        <taxon>Bacillota</taxon>
        <taxon>Bacilli</taxon>
        <taxon>Bacillales</taxon>
        <taxon>Paenibacillaceae</taxon>
        <taxon>Paenibacillus</taxon>
    </lineage>
</organism>
<dbReference type="RefSeq" id="WP_188173818.1">
    <property type="nucleotide sequence ID" value="NZ_JACVVD010000002.1"/>
</dbReference>
<name>A0A926QHZ3_9BACL</name>
<protein>
    <submittedName>
        <fullName evidence="1">Uncharacterized protein</fullName>
    </submittedName>
</protein>
<accession>A0A926QHZ3</accession>
<proteinExistence type="predicted"/>
<keyword evidence="2" id="KW-1185">Reference proteome</keyword>
<dbReference type="AlphaFoldDB" id="A0A926QHZ3"/>
<reference evidence="1" key="1">
    <citation type="submission" date="2020-09" db="EMBL/GenBank/DDBJ databases">
        <title>Draft Genome Sequence of Paenibacillus sp. WST5.</title>
        <authorList>
            <person name="Bao Z."/>
        </authorList>
    </citation>
    <scope>NUCLEOTIDE SEQUENCE</scope>
    <source>
        <strain evidence="1">WST5</strain>
    </source>
</reference>